<dbReference type="KEGG" id="pcl:Pcal_1570"/>
<dbReference type="Proteomes" id="UP000001431">
    <property type="component" value="Chromosome"/>
</dbReference>
<proteinExistence type="predicted"/>
<accession>A3MWH1</accession>
<sequence>MRPILDLAREKLKGKRVFAVLSGKGGVGKSIVAAFWAMALPKSALIDLDLFNMSTVKLFGVEKLHEVDKEGIKPFEVDGVKFFSLGGIVGDRWVVLPGANEGNVAEALLAFADLTGVENVVVDMPPGTGEVLLTLVRVTPFTPIVVTTPSRAAVSVVRQLMDYLQEQSIIPEVLVINMAYLMCKGEKIHPFGWPKELEDLKSRVKRVLELPLDPSLEDYVGVLAKYKGEVFQAVKKFVEYV</sequence>
<dbReference type="OrthoDB" id="85513at2157"/>
<evidence type="ECO:0000313" key="4">
    <source>
        <dbReference type="Proteomes" id="UP000001431"/>
    </source>
</evidence>
<dbReference type="GO" id="GO:0016226">
    <property type="term" value="P:iron-sulfur cluster assembly"/>
    <property type="evidence" value="ECO:0007669"/>
    <property type="project" value="InterPro"/>
</dbReference>
<evidence type="ECO:0000256" key="1">
    <source>
        <dbReference type="ARBA" id="ARBA00022741"/>
    </source>
</evidence>
<reference evidence="3" key="1">
    <citation type="submission" date="2007-02" db="EMBL/GenBank/DDBJ databases">
        <title>Complete sequence of Pyrobaculum calidifontis JCM 11548.</title>
        <authorList>
            <consortium name="US DOE Joint Genome Institute"/>
            <person name="Copeland A."/>
            <person name="Lucas S."/>
            <person name="Lapidus A."/>
            <person name="Barry K."/>
            <person name="Glavina del Rio T."/>
            <person name="Dalin E."/>
            <person name="Tice H."/>
            <person name="Pitluck S."/>
            <person name="Chain P."/>
            <person name="Malfatti S."/>
            <person name="Shin M."/>
            <person name="Vergez L."/>
            <person name="Schmutz J."/>
            <person name="Larimer F."/>
            <person name="Land M."/>
            <person name="Hauser L."/>
            <person name="Kyrpides N."/>
            <person name="Mikhailova N."/>
            <person name="Cozen A.E."/>
            <person name="Fitz-Gibbon S.T."/>
            <person name="House C.H."/>
            <person name="Saltikov C."/>
            <person name="Lowe T.M."/>
            <person name="Richardson P."/>
        </authorList>
    </citation>
    <scope>NUCLEOTIDE SEQUENCE [LARGE SCALE GENOMIC DNA]</scope>
    <source>
        <strain evidence="3">JCM 11548</strain>
    </source>
</reference>
<dbReference type="eggNOG" id="arCOG00585">
    <property type="taxonomic scope" value="Archaea"/>
</dbReference>
<evidence type="ECO:0008006" key="5">
    <source>
        <dbReference type="Google" id="ProtNLM"/>
    </source>
</evidence>
<dbReference type="Pfam" id="PF10609">
    <property type="entry name" value="ParA"/>
    <property type="match status" value="1"/>
</dbReference>
<keyword evidence="2" id="KW-0067">ATP-binding</keyword>
<dbReference type="InterPro" id="IPR027417">
    <property type="entry name" value="P-loop_NTPase"/>
</dbReference>
<name>A3MWH1_PYRCJ</name>
<keyword evidence="1" id="KW-0547">Nucleotide-binding</keyword>
<dbReference type="InterPro" id="IPR044304">
    <property type="entry name" value="NUBPL-like"/>
</dbReference>
<dbReference type="STRING" id="410359.Pcal_1570"/>
<dbReference type="SUPFAM" id="SSF52540">
    <property type="entry name" value="P-loop containing nucleoside triphosphate hydrolases"/>
    <property type="match status" value="1"/>
</dbReference>
<evidence type="ECO:0000256" key="2">
    <source>
        <dbReference type="ARBA" id="ARBA00022840"/>
    </source>
</evidence>
<dbReference type="EMBL" id="CP000561">
    <property type="protein sequence ID" value="ABO08988.1"/>
    <property type="molecule type" value="Genomic_DNA"/>
</dbReference>
<evidence type="ECO:0000313" key="3">
    <source>
        <dbReference type="EMBL" id="ABO08988.1"/>
    </source>
</evidence>
<dbReference type="GO" id="GO:0051539">
    <property type="term" value="F:4 iron, 4 sulfur cluster binding"/>
    <property type="evidence" value="ECO:0007669"/>
    <property type="project" value="TreeGrafter"/>
</dbReference>
<keyword evidence="4" id="KW-1185">Reference proteome</keyword>
<gene>
    <name evidence="3" type="ordered locus">Pcal_1570</name>
</gene>
<dbReference type="PANTHER" id="PTHR42961:SF2">
    <property type="entry name" value="IRON-SULFUR PROTEIN NUBPL"/>
    <property type="match status" value="1"/>
</dbReference>
<dbReference type="RefSeq" id="WP_011850246.1">
    <property type="nucleotide sequence ID" value="NC_009073.1"/>
</dbReference>
<dbReference type="PANTHER" id="PTHR42961">
    <property type="entry name" value="IRON-SULFUR PROTEIN NUBPL"/>
    <property type="match status" value="1"/>
</dbReference>
<dbReference type="GO" id="GO:0005524">
    <property type="term" value="F:ATP binding"/>
    <property type="evidence" value="ECO:0007669"/>
    <property type="project" value="UniProtKB-KW"/>
</dbReference>
<protein>
    <recommendedName>
        <fullName evidence="5">Iron-sulfur cluster carrier protein</fullName>
    </recommendedName>
</protein>
<dbReference type="InterPro" id="IPR033756">
    <property type="entry name" value="YlxH/NBP35"/>
</dbReference>
<dbReference type="GeneID" id="4908304"/>
<organism evidence="3 4">
    <name type="scientific">Pyrobaculum calidifontis (strain DSM 21063 / JCM 11548 / VA1)</name>
    <dbReference type="NCBI Taxonomy" id="410359"/>
    <lineage>
        <taxon>Archaea</taxon>
        <taxon>Thermoproteota</taxon>
        <taxon>Thermoprotei</taxon>
        <taxon>Thermoproteales</taxon>
        <taxon>Thermoproteaceae</taxon>
        <taxon>Pyrobaculum</taxon>
    </lineage>
</organism>
<dbReference type="HOGENOM" id="CLU_024839_3_0_2"/>
<dbReference type="Gene3D" id="3.40.50.300">
    <property type="entry name" value="P-loop containing nucleotide triphosphate hydrolases"/>
    <property type="match status" value="1"/>
</dbReference>
<dbReference type="AlphaFoldDB" id="A3MWH1"/>